<organism evidence="1 2">
    <name type="scientific">Acetobacter tropicalis NBRC 101654</name>
    <dbReference type="NCBI Taxonomy" id="749388"/>
    <lineage>
        <taxon>Bacteria</taxon>
        <taxon>Pseudomonadati</taxon>
        <taxon>Pseudomonadota</taxon>
        <taxon>Alphaproteobacteria</taxon>
        <taxon>Acetobacterales</taxon>
        <taxon>Acetobacteraceae</taxon>
        <taxon>Acetobacter</taxon>
    </lineage>
</organism>
<dbReference type="Proteomes" id="UP000004319">
    <property type="component" value="Unassembled WGS sequence"/>
</dbReference>
<name>F7VIY7_9PROT</name>
<gene>
    <name evidence="1" type="ORF">ATPR_3336</name>
</gene>
<dbReference type="EMBL" id="BABS01000221">
    <property type="protein sequence ID" value="GAA10332.1"/>
    <property type="molecule type" value="Genomic_DNA"/>
</dbReference>
<accession>F7VIY7</accession>
<reference evidence="1 2" key="1">
    <citation type="journal article" date="2011" name="Biochem. Biophys. Res. Commun.">
        <title>Increased number of Arginine-based salt bridges contributes to the thermotolerance of thermotolerant acetic acid bacteria, Acetobacter tropicalis SKU1100.</title>
        <authorList>
            <person name="Matsutani M."/>
            <person name="Hirakawa H."/>
            <person name="Nishikura M."/>
            <person name="Soemphol W."/>
            <person name="Ali I.A.I."/>
            <person name="Yakushi T."/>
            <person name="Matsushita K."/>
        </authorList>
    </citation>
    <scope>NUCLEOTIDE SEQUENCE [LARGE SCALE GENOMIC DNA]</scope>
    <source>
        <strain evidence="1 2">NBRC 101654</strain>
    </source>
</reference>
<evidence type="ECO:0000313" key="2">
    <source>
        <dbReference type="Proteomes" id="UP000004319"/>
    </source>
</evidence>
<dbReference type="AlphaFoldDB" id="F7VIY7"/>
<proteinExistence type="predicted"/>
<evidence type="ECO:0000313" key="1">
    <source>
        <dbReference type="EMBL" id="GAA10332.1"/>
    </source>
</evidence>
<sequence>MFSADVFMAQLEGQGIHPRLMPTARALANEAWCLVKPFIEKSHISRSAGEIWLPIANEIGFQVSLNIPIPDFMEGTGESLYPIEHGADIVFPFDIDLSARQINLRRVMKSPLAIRALKANHSPKAAKALLDDLLAA</sequence>
<comment type="caution">
    <text evidence="1">The sequence shown here is derived from an EMBL/GenBank/DDBJ whole genome shotgun (WGS) entry which is preliminary data.</text>
</comment>
<protein>
    <submittedName>
        <fullName evidence="1">Uncharacterized protein</fullName>
    </submittedName>
</protein>